<gene>
    <name evidence="1" type="ORF">PHYBLDRAFT_138752</name>
</gene>
<dbReference type="AlphaFoldDB" id="A0A167RA81"/>
<dbReference type="RefSeq" id="XP_018299248.1">
    <property type="nucleotide sequence ID" value="XM_018430068.1"/>
</dbReference>
<proteinExistence type="predicted"/>
<evidence type="ECO:0000313" key="2">
    <source>
        <dbReference type="Proteomes" id="UP000077315"/>
    </source>
</evidence>
<protein>
    <submittedName>
        <fullName evidence="1">Uncharacterized protein</fullName>
    </submittedName>
</protein>
<evidence type="ECO:0000313" key="1">
    <source>
        <dbReference type="EMBL" id="OAD81208.1"/>
    </source>
</evidence>
<dbReference type="InParanoid" id="A0A167RA81"/>
<reference evidence="2" key="1">
    <citation type="submission" date="2015-06" db="EMBL/GenBank/DDBJ databases">
        <title>Expansion of signal transduction pathways in fungi by whole-genome duplication.</title>
        <authorList>
            <consortium name="DOE Joint Genome Institute"/>
            <person name="Corrochano L.M."/>
            <person name="Kuo A."/>
            <person name="Marcet-Houben M."/>
            <person name="Polaino S."/>
            <person name="Salamov A."/>
            <person name="Villalobos J.M."/>
            <person name="Alvarez M.I."/>
            <person name="Avalos J."/>
            <person name="Benito E.P."/>
            <person name="Benoit I."/>
            <person name="Burger G."/>
            <person name="Camino L.P."/>
            <person name="Canovas D."/>
            <person name="Cerda-Olmedo E."/>
            <person name="Cheng J.-F."/>
            <person name="Dominguez A."/>
            <person name="Elias M."/>
            <person name="Eslava A.P."/>
            <person name="Glaser F."/>
            <person name="Grimwood J."/>
            <person name="Gutierrez G."/>
            <person name="Heitman J."/>
            <person name="Henrissat B."/>
            <person name="Iturriaga E.A."/>
            <person name="Lang B.F."/>
            <person name="Lavin J.L."/>
            <person name="Lee S."/>
            <person name="Li W."/>
            <person name="Lindquist E."/>
            <person name="Lopez-Garcia S."/>
            <person name="Luque E.M."/>
            <person name="Marcos A.T."/>
            <person name="Martin J."/>
            <person name="McCluskey K."/>
            <person name="Medina H.R."/>
            <person name="Miralles-Duran A."/>
            <person name="Miyazaki A."/>
            <person name="Munoz-Torres E."/>
            <person name="Oguiza J.A."/>
            <person name="Ohm R."/>
            <person name="Olmedo M."/>
            <person name="Orejas M."/>
            <person name="Ortiz-Castellanos L."/>
            <person name="Pisabarro A.G."/>
            <person name="Rodriguez-Romero J."/>
            <person name="Ruiz-Herrera J."/>
            <person name="Ruiz-Vazquez R."/>
            <person name="Sanz C."/>
            <person name="Schackwitz W."/>
            <person name="Schmutz J."/>
            <person name="Shahriari M."/>
            <person name="Shelest E."/>
            <person name="Silva-Franco F."/>
            <person name="Soanes D."/>
            <person name="Syed K."/>
            <person name="Tagua V.G."/>
            <person name="Talbot N.J."/>
            <person name="Thon M."/>
            <person name="De vries R.P."/>
            <person name="Wiebenga A."/>
            <person name="Yadav J.S."/>
            <person name="Braun E.L."/>
            <person name="Baker S."/>
            <person name="Garre V."/>
            <person name="Horwitz B."/>
            <person name="Torres-Martinez S."/>
            <person name="Idnurm A."/>
            <person name="Herrera-Estrella A."/>
            <person name="Gabaldon T."/>
            <person name="Grigoriev I.V."/>
        </authorList>
    </citation>
    <scope>NUCLEOTIDE SEQUENCE [LARGE SCALE GENOMIC DNA]</scope>
    <source>
        <strain evidence="2">NRRL 1555(-)</strain>
    </source>
</reference>
<sequence length="65" mass="7478">MKYLYKYIFKGHDHVMTSVQPTRTENAVTGAPQEEQQHTNEPVYYLDSTNAERLSNTNINTTLTS</sequence>
<keyword evidence="2" id="KW-1185">Reference proteome</keyword>
<dbReference type="VEuPathDB" id="FungiDB:PHYBLDRAFT_138752"/>
<accession>A0A167RA81</accession>
<dbReference type="Proteomes" id="UP000077315">
    <property type="component" value="Unassembled WGS sequence"/>
</dbReference>
<organism evidence="1 2">
    <name type="scientific">Phycomyces blakesleeanus (strain ATCC 8743b / DSM 1359 / FGSC 10004 / NBRC 33097 / NRRL 1555)</name>
    <dbReference type="NCBI Taxonomy" id="763407"/>
    <lineage>
        <taxon>Eukaryota</taxon>
        <taxon>Fungi</taxon>
        <taxon>Fungi incertae sedis</taxon>
        <taxon>Mucoromycota</taxon>
        <taxon>Mucoromycotina</taxon>
        <taxon>Mucoromycetes</taxon>
        <taxon>Mucorales</taxon>
        <taxon>Phycomycetaceae</taxon>
        <taxon>Phycomyces</taxon>
    </lineage>
</organism>
<dbReference type="EMBL" id="KV440971">
    <property type="protein sequence ID" value="OAD81208.1"/>
    <property type="molecule type" value="Genomic_DNA"/>
</dbReference>
<dbReference type="GeneID" id="28990974"/>
<name>A0A167RA81_PHYB8</name>